<dbReference type="Proteomes" id="UP000298097">
    <property type="component" value="Unassembled WGS sequence"/>
</dbReference>
<evidence type="ECO:0000256" key="5">
    <source>
        <dbReference type="ARBA" id="ARBA00022833"/>
    </source>
</evidence>
<evidence type="ECO:0000259" key="6">
    <source>
        <dbReference type="Pfam" id="PF07687"/>
    </source>
</evidence>
<feature type="domain" description="Peptidase M20 dimerisation" evidence="6">
    <location>
        <begin position="232"/>
        <end position="383"/>
    </location>
</feature>
<dbReference type="AlphaFoldDB" id="A0A4R9HBU0"/>
<evidence type="ECO:0000256" key="2">
    <source>
        <dbReference type="ARBA" id="ARBA00006247"/>
    </source>
</evidence>
<reference evidence="7" key="1">
    <citation type="journal article" date="2019" name="PLoS Negl. Trop. Dis.">
        <title>Revisiting the worldwide diversity of Leptospira species in the environment.</title>
        <authorList>
            <person name="Vincent A.T."/>
            <person name="Schiettekatte O."/>
            <person name="Bourhy P."/>
            <person name="Veyrier F.J."/>
            <person name="Picardeau M."/>
        </authorList>
    </citation>
    <scope>NUCLEOTIDE SEQUENCE [LARGE SCALE GENOMIC DNA]</scope>
    <source>
        <strain evidence="7">201800301</strain>
    </source>
</reference>
<keyword evidence="3" id="KW-0479">Metal-binding</keyword>
<dbReference type="InterPro" id="IPR050072">
    <property type="entry name" value="Peptidase_M20A"/>
</dbReference>
<dbReference type="Gene3D" id="3.30.70.360">
    <property type="match status" value="1"/>
</dbReference>
<comment type="caution">
    <text evidence="7">The sequence shown here is derived from an EMBL/GenBank/DDBJ whole genome shotgun (WGS) entry which is preliminary data.</text>
</comment>
<evidence type="ECO:0000256" key="4">
    <source>
        <dbReference type="ARBA" id="ARBA00022801"/>
    </source>
</evidence>
<dbReference type="GO" id="GO:0046872">
    <property type="term" value="F:metal ion binding"/>
    <property type="evidence" value="ECO:0007669"/>
    <property type="project" value="UniProtKB-KW"/>
</dbReference>
<keyword evidence="4 7" id="KW-0378">Hydrolase</keyword>
<keyword evidence="8" id="KW-1185">Reference proteome</keyword>
<keyword evidence="5" id="KW-0862">Zinc</keyword>
<dbReference type="PANTHER" id="PTHR43808:SF8">
    <property type="entry name" value="PEPTIDASE M20 DIMERISATION DOMAIN-CONTAINING PROTEIN"/>
    <property type="match status" value="1"/>
</dbReference>
<dbReference type="Pfam" id="PF01546">
    <property type="entry name" value="Peptidase_M20"/>
    <property type="match status" value="1"/>
</dbReference>
<organism evidence="7 8">
    <name type="scientific">Leptospira andrefontaineae</name>
    <dbReference type="NCBI Taxonomy" id="2484976"/>
    <lineage>
        <taxon>Bacteria</taxon>
        <taxon>Pseudomonadati</taxon>
        <taxon>Spirochaetota</taxon>
        <taxon>Spirochaetia</taxon>
        <taxon>Leptospirales</taxon>
        <taxon>Leptospiraceae</taxon>
        <taxon>Leptospira</taxon>
    </lineage>
</organism>
<evidence type="ECO:0000313" key="7">
    <source>
        <dbReference type="EMBL" id="TGK44130.1"/>
    </source>
</evidence>
<dbReference type="SUPFAM" id="SSF55031">
    <property type="entry name" value="Bacterial exopeptidase dimerisation domain"/>
    <property type="match status" value="1"/>
</dbReference>
<evidence type="ECO:0000256" key="3">
    <source>
        <dbReference type="ARBA" id="ARBA00022723"/>
    </source>
</evidence>
<dbReference type="InterPro" id="IPR011650">
    <property type="entry name" value="Peptidase_M20_dimer"/>
</dbReference>
<name>A0A4R9HBU0_9LEPT</name>
<evidence type="ECO:0000313" key="8">
    <source>
        <dbReference type="Proteomes" id="UP000298097"/>
    </source>
</evidence>
<dbReference type="EMBL" id="RQEY01000003">
    <property type="protein sequence ID" value="TGK44130.1"/>
    <property type="molecule type" value="Genomic_DNA"/>
</dbReference>
<evidence type="ECO:0000256" key="1">
    <source>
        <dbReference type="ARBA" id="ARBA00001947"/>
    </source>
</evidence>
<dbReference type="InterPro" id="IPR002933">
    <property type="entry name" value="Peptidase_M20"/>
</dbReference>
<dbReference type="OrthoDB" id="9792335at2"/>
<dbReference type="InterPro" id="IPR036264">
    <property type="entry name" value="Bact_exopeptidase_dim_dom"/>
</dbReference>
<dbReference type="GO" id="GO:0016787">
    <property type="term" value="F:hydrolase activity"/>
    <property type="evidence" value="ECO:0007669"/>
    <property type="project" value="UniProtKB-KW"/>
</dbReference>
<dbReference type="RefSeq" id="WP_135772503.1">
    <property type="nucleotide sequence ID" value="NZ_RQEY01000003.1"/>
</dbReference>
<comment type="similarity">
    <text evidence="2">Belongs to the peptidase M20A family.</text>
</comment>
<comment type="cofactor">
    <cofactor evidence="1">
        <name>Zn(2+)</name>
        <dbReference type="ChEBI" id="CHEBI:29105"/>
    </cofactor>
</comment>
<accession>A0A4R9HBU0</accession>
<sequence length="482" mass="54039">MSKDRSFFCRLGLIVCLFLFIECVTSPIKNTPLKEENHILSWNKREAETIKILTDLIRIKSVRGNEKQVAEYIRSIFEKEGIKTKLISEPGFPDRVNLIAELEPNVPSSEKGLILGNHLDVVEADPKEWEEDPFAGTIKEGRIHGRGALDCKGLIVMQIISFLELKRSAVPLKRKVMFLSMADEESGSERGARFLLKVHPELFKGYGYMLNEGSFGTKDVAIPGSTIFNIQYAEKGNLWLNVKAKGDQGHGSTPSQNYPSLRLLKFLTEVLEYDTEIRISEETQGFFYQLGSISSFPKSFILKNSNIPVLRRLLYGPIRASRQLSAITRNTKSVSGLKTEEGKGHNVLSSLAEAKLDVRLLPGFDPLEYLKEIRKIAEKYEVEVEPASTVTSDKSKLDSILFQTIASVATRKIPGSVAAPFISPGKTDNAYFRQIGMECYGLIPVLLSEKELAMLHAKNESISLENVQLGTQIIFEILYQMN</sequence>
<dbReference type="SUPFAM" id="SSF53187">
    <property type="entry name" value="Zn-dependent exopeptidases"/>
    <property type="match status" value="1"/>
</dbReference>
<dbReference type="Gene3D" id="1.10.150.900">
    <property type="match status" value="1"/>
</dbReference>
<protein>
    <submittedName>
        <fullName evidence="7">M20/M25/M40 family metallo-hydrolase</fullName>
    </submittedName>
</protein>
<proteinExistence type="inferred from homology"/>
<dbReference type="Pfam" id="PF07687">
    <property type="entry name" value="M20_dimer"/>
    <property type="match status" value="1"/>
</dbReference>
<dbReference type="Gene3D" id="3.40.630.10">
    <property type="entry name" value="Zn peptidases"/>
    <property type="match status" value="1"/>
</dbReference>
<gene>
    <name evidence="7" type="ORF">EHO65_01720</name>
</gene>
<dbReference type="PANTHER" id="PTHR43808">
    <property type="entry name" value="ACETYLORNITHINE DEACETYLASE"/>
    <property type="match status" value="1"/>
</dbReference>